<keyword evidence="4" id="KW-0067">ATP-binding</keyword>
<dbReference type="GO" id="GO:0098796">
    <property type="term" value="C:membrane protein complex"/>
    <property type="evidence" value="ECO:0007669"/>
    <property type="project" value="UniProtKB-ARBA"/>
</dbReference>
<sequence length="250" mass="27182">MTENARMSVISLRGIKKSYQLGENRVEALRGVSLDIAQGEFVAITGPSGSGKSTMMHILGCLDRPGEGEYLLNGKNVSSLSRDELADIRNKEIGFVFQGFNLLPRTTALENVEVPLLYTRPTMPAAERRERAMKALVAMGLADRHDHHPNQLSGGQQQRVAIARALVNEPALILADEPTGNLDTRTSVEVMRILQDLRETRGITIVLITHEPDIAAHGTRIIAIRDGDIVSDEANQAAIAHPVPVTANAN</sequence>
<name>A0A1E1F4Z0_9SPHN</name>
<dbReference type="GO" id="GO:0016887">
    <property type="term" value="F:ATP hydrolysis activity"/>
    <property type="evidence" value="ECO:0007669"/>
    <property type="project" value="InterPro"/>
</dbReference>
<gene>
    <name evidence="7" type="ORF">SCLO_1025500</name>
</gene>
<proteinExistence type="inferred from homology"/>
<protein>
    <submittedName>
        <fullName evidence="7">ABC transporter</fullName>
    </submittedName>
</protein>
<evidence type="ECO:0000256" key="1">
    <source>
        <dbReference type="ARBA" id="ARBA00022448"/>
    </source>
</evidence>
<comment type="similarity">
    <text evidence="5">Belongs to the ABC transporter superfamily. Macrolide exporter (TC 3.A.1.122) family.</text>
</comment>
<evidence type="ECO:0000256" key="2">
    <source>
        <dbReference type="ARBA" id="ARBA00022519"/>
    </source>
</evidence>
<dbReference type="InterPro" id="IPR003593">
    <property type="entry name" value="AAA+_ATPase"/>
</dbReference>
<keyword evidence="1" id="KW-0813">Transport</keyword>
<dbReference type="InterPro" id="IPR003439">
    <property type="entry name" value="ABC_transporter-like_ATP-bd"/>
</dbReference>
<dbReference type="GO" id="GO:0005886">
    <property type="term" value="C:plasma membrane"/>
    <property type="evidence" value="ECO:0007669"/>
    <property type="project" value="TreeGrafter"/>
</dbReference>
<evidence type="ECO:0000256" key="5">
    <source>
        <dbReference type="ARBA" id="ARBA00038388"/>
    </source>
</evidence>
<dbReference type="GO" id="GO:0005524">
    <property type="term" value="F:ATP binding"/>
    <property type="evidence" value="ECO:0007669"/>
    <property type="project" value="UniProtKB-KW"/>
</dbReference>
<keyword evidence="2" id="KW-1003">Cell membrane</keyword>
<keyword evidence="8" id="KW-1185">Reference proteome</keyword>
<keyword evidence="2" id="KW-0472">Membrane</keyword>
<accession>A0A1E1F4Z0</accession>
<dbReference type="Pfam" id="PF00005">
    <property type="entry name" value="ABC_tran"/>
    <property type="match status" value="1"/>
</dbReference>
<dbReference type="GO" id="GO:0022857">
    <property type="term" value="F:transmembrane transporter activity"/>
    <property type="evidence" value="ECO:0007669"/>
    <property type="project" value="TreeGrafter"/>
</dbReference>
<dbReference type="AlphaFoldDB" id="A0A1E1F4Z0"/>
<evidence type="ECO:0000313" key="8">
    <source>
        <dbReference type="Proteomes" id="UP000218272"/>
    </source>
</evidence>
<evidence type="ECO:0000313" key="7">
    <source>
        <dbReference type="EMBL" id="BAV65590.1"/>
    </source>
</evidence>
<evidence type="ECO:0000259" key="6">
    <source>
        <dbReference type="PROSITE" id="PS50893"/>
    </source>
</evidence>
<dbReference type="SMART" id="SM00382">
    <property type="entry name" value="AAA"/>
    <property type="match status" value="1"/>
</dbReference>
<dbReference type="KEGG" id="sclo:SCLO_1025500"/>
<dbReference type="FunFam" id="3.40.50.300:FF:000032">
    <property type="entry name" value="Export ABC transporter ATP-binding protein"/>
    <property type="match status" value="1"/>
</dbReference>
<keyword evidence="3" id="KW-0547">Nucleotide-binding</keyword>
<dbReference type="Proteomes" id="UP000218272">
    <property type="component" value="Chromosome SCLO_1"/>
</dbReference>
<dbReference type="CDD" id="cd03255">
    <property type="entry name" value="ABC_MJ0796_LolCDE_FtsE"/>
    <property type="match status" value="1"/>
</dbReference>
<dbReference type="PROSITE" id="PS50893">
    <property type="entry name" value="ABC_TRANSPORTER_2"/>
    <property type="match status" value="1"/>
</dbReference>
<dbReference type="InterPro" id="IPR017911">
    <property type="entry name" value="MacB-like_ATP-bd"/>
</dbReference>
<dbReference type="PROSITE" id="PS00211">
    <property type="entry name" value="ABC_TRANSPORTER_1"/>
    <property type="match status" value="1"/>
</dbReference>
<dbReference type="PANTHER" id="PTHR24220:SF86">
    <property type="entry name" value="ABC TRANSPORTER ABCH.1"/>
    <property type="match status" value="1"/>
</dbReference>
<dbReference type="InterPro" id="IPR015854">
    <property type="entry name" value="ABC_transpr_LolD-like"/>
</dbReference>
<evidence type="ECO:0000256" key="4">
    <source>
        <dbReference type="ARBA" id="ARBA00022840"/>
    </source>
</evidence>
<dbReference type="PANTHER" id="PTHR24220">
    <property type="entry name" value="IMPORT ATP-BINDING PROTEIN"/>
    <property type="match status" value="1"/>
</dbReference>
<evidence type="ECO:0000256" key="3">
    <source>
        <dbReference type="ARBA" id="ARBA00022741"/>
    </source>
</evidence>
<reference evidence="7 8" key="1">
    <citation type="submission" date="2016-10" db="EMBL/GenBank/DDBJ databases">
        <title>Complete Genome Sequence of the Nonylphenol-Degrading Bacterium Sphingobium cloacae JCM 10874T.</title>
        <authorList>
            <person name="Ootsuka M."/>
            <person name="Nishizawa T."/>
            <person name="Ohta H."/>
        </authorList>
    </citation>
    <scope>NUCLEOTIDE SEQUENCE [LARGE SCALE GENOMIC DNA]</scope>
    <source>
        <strain evidence="7 8">JCM 10874</strain>
    </source>
</reference>
<dbReference type="EMBL" id="AP017655">
    <property type="protein sequence ID" value="BAV65590.1"/>
    <property type="molecule type" value="Genomic_DNA"/>
</dbReference>
<dbReference type="InterPro" id="IPR017871">
    <property type="entry name" value="ABC_transporter-like_CS"/>
</dbReference>
<organism evidence="7 8">
    <name type="scientific">Sphingobium cloacae</name>
    <dbReference type="NCBI Taxonomy" id="120107"/>
    <lineage>
        <taxon>Bacteria</taxon>
        <taxon>Pseudomonadati</taxon>
        <taxon>Pseudomonadota</taxon>
        <taxon>Alphaproteobacteria</taxon>
        <taxon>Sphingomonadales</taxon>
        <taxon>Sphingomonadaceae</taxon>
        <taxon>Sphingobium</taxon>
    </lineage>
</organism>
<dbReference type="SUPFAM" id="SSF52540">
    <property type="entry name" value="P-loop containing nucleoside triphosphate hydrolases"/>
    <property type="match status" value="1"/>
</dbReference>
<dbReference type="InterPro" id="IPR027417">
    <property type="entry name" value="P-loop_NTPase"/>
</dbReference>
<dbReference type="Gene3D" id="3.40.50.300">
    <property type="entry name" value="P-loop containing nucleotide triphosphate hydrolases"/>
    <property type="match status" value="1"/>
</dbReference>
<feature type="domain" description="ABC transporter" evidence="6">
    <location>
        <begin position="10"/>
        <end position="249"/>
    </location>
</feature>
<keyword evidence="2" id="KW-0997">Cell inner membrane</keyword>